<comment type="similarity">
    <text evidence="2">Belongs to the ATPase inhibitor family.</text>
</comment>
<sequence length="212" mass="23302">MATVACGVGAAIGAGVALVLALPAYALKEVYEGRAKSNIKRHLRRGRKCRINFGDMDMPVIIDTKIVGCEPPAYGELFDRQATPPPPYDPKAAAEQMKIKLGDFTSVKMQMGEPGSGLSRGGGGGGSIRDAGGAFGKLEAAREGEYFHKLQEKQIAEMKKQLQHEIQFSEAEVIRQRQHLEASRARLAELEHYARNKLRKSSNDLNFRCPQY</sequence>
<evidence type="ECO:0000256" key="1">
    <source>
        <dbReference type="ARBA" id="ARBA00004173"/>
    </source>
</evidence>
<gene>
    <name evidence="7" type="ORF">MSPICULIGERA_LOCUS14074</name>
</gene>
<organism evidence="7 8">
    <name type="scientific">Mesorhabditis spiculigera</name>
    <dbReference type="NCBI Taxonomy" id="96644"/>
    <lineage>
        <taxon>Eukaryota</taxon>
        <taxon>Metazoa</taxon>
        <taxon>Ecdysozoa</taxon>
        <taxon>Nematoda</taxon>
        <taxon>Chromadorea</taxon>
        <taxon>Rhabditida</taxon>
        <taxon>Rhabditina</taxon>
        <taxon>Rhabditomorpha</taxon>
        <taxon>Rhabditoidea</taxon>
        <taxon>Rhabditidae</taxon>
        <taxon>Mesorhabditinae</taxon>
        <taxon>Mesorhabditis</taxon>
    </lineage>
</organism>
<keyword evidence="4" id="KW-0175">Coiled coil</keyword>
<keyword evidence="5" id="KW-0496">Mitochondrion</keyword>
<evidence type="ECO:0000256" key="2">
    <source>
        <dbReference type="ARBA" id="ARBA00010901"/>
    </source>
</evidence>
<dbReference type="Gene3D" id="1.20.5.500">
    <property type="entry name" value="Single helix bin"/>
    <property type="match status" value="1"/>
</dbReference>
<dbReference type="Pfam" id="PF04568">
    <property type="entry name" value="IATP"/>
    <property type="match status" value="1"/>
</dbReference>
<evidence type="ECO:0000256" key="3">
    <source>
        <dbReference type="ARBA" id="ARBA00022946"/>
    </source>
</evidence>
<protein>
    <recommendedName>
        <fullName evidence="6">ATP synthase F1 subunit epsilon</fullName>
    </recommendedName>
</protein>
<comment type="subcellular location">
    <subcellularLocation>
        <location evidence="1">Mitochondrion</location>
    </subcellularLocation>
</comment>
<name>A0AA36CWR5_9BILA</name>
<dbReference type="SUPFAM" id="SSF64602">
    <property type="entry name" value="F1 ATPase inhibitor, IF1, C-terminal domain"/>
    <property type="match status" value="1"/>
</dbReference>
<proteinExistence type="inferred from homology"/>
<dbReference type="InterPro" id="IPR007648">
    <property type="entry name" value="ATPase_inhibitor_mt"/>
</dbReference>
<keyword evidence="3" id="KW-0809">Transit peptide</keyword>
<evidence type="ECO:0000313" key="7">
    <source>
        <dbReference type="EMBL" id="CAJ0575767.1"/>
    </source>
</evidence>
<dbReference type="AlphaFoldDB" id="A0AA36CWR5"/>
<reference evidence="7" key="1">
    <citation type="submission" date="2023-06" db="EMBL/GenBank/DDBJ databases">
        <authorList>
            <person name="Delattre M."/>
        </authorList>
    </citation>
    <scope>NUCLEOTIDE SEQUENCE</scope>
    <source>
        <strain evidence="7">AF72</strain>
    </source>
</reference>
<dbReference type="PANTHER" id="PTHR48417:SF1">
    <property type="entry name" value="ATP SYNTHASE F1 SUBUNIT EPSILON"/>
    <property type="match status" value="1"/>
</dbReference>
<feature type="non-terminal residue" evidence="7">
    <location>
        <position position="212"/>
    </location>
</feature>
<evidence type="ECO:0000313" key="8">
    <source>
        <dbReference type="Proteomes" id="UP001177023"/>
    </source>
</evidence>
<dbReference type="Proteomes" id="UP001177023">
    <property type="component" value="Unassembled WGS sequence"/>
</dbReference>
<dbReference type="GO" id="GO:0005739">
    <property type="term" value="C:mitochondrion"/>
    <property type="evidence" value="ECO:0007669"/>
    <property type="project" value="UniProtKB-SubCell"/>
</dbReference>
<evidence type="ECO:0000256" key="4">
    <source>
        <dbReference type="ARBA" id="ARBA00023054"/>
    </source>
</evidence>
<evidence type="ECO:0000256" key="5">
    <source>
        <dbReference type="ARBA" id="ARBA00023128"/>
    </source>
</evidence>
<evidence type="ECO:0000256" key="6">
    <source>
        <dbReference type="ARBA" id="ARBA00030036"/>
    </source>
</evidence>
<keyword evidence="8" id="KW-1185">Reference proteome</keyword>
<dbReference type="EMBL" id="CATQJA010002641">
    <property type="protein sequence ID" value="CAJ0575767.1"/>
    <property type="molecule type" value="Genomic_DNA"/>
</dbReference>
<dbReference type="GO" id="GO:0042030">
    <property type="term" value="F:ATPase inhibitor activity"/>
    <property type="evidence" value="ECO:0007669"/>
    <property type="project" value="InterPro"/>
</dbReference>
<accession>A0AA36CWR5</accession>
<comment type="caution">
    <text evidence="7">The sequence shown here is derived from an EMBL/GenBank/DDBJ whole genome shotgun (WGS) entry which is preliminary data.</text>
</comment>
<dbReference type="PANTHER" id="PTHR48417">
    <property type="entry name" value="ATP SYNTHASE F1 SUBUNIT EPSILON"/>
    <property type="match status" value="1"/>
</dbReference>
<dbReference type="FunFam" id="1.20.5.500:FF:000007">
    <property type="entry name" value="ATPase inhibitor, putative"/>
    <property type="match status" value="1"/>
</dbReference>